<sequence length="181" mass="19587">MANTVVVKCEMRIPTDINENRDQVMESQIPKESFLAVAGLMALRVLSLITFAFACCCVTGMREQAVAVKGILLCGASPASGVHVKLWDEDKGPDPDDVLDDGHTDSSGSFHLKGATRELTGIDPILKIYHDCDDGIMPGQRKVKLHIPSSYVSAGGSAKRVFDVGTLNLETVFPNEERDLV</sequence>
<name>A0A915EK74_9BILA</name>
<feature type="transmembrane region" description="Helical" evidence="5">
    <location>
        <begin position="34"/>
        <end position="54"/>
    </location>
</feature>
<comment type="subcellular location">
    <subcellularLocation>
        <location evidence="1">Secreted</location>
    </subcellularLocation>
</comment>
<comment type="similarity">
    <text evidence="2">Belongs to the nematode transthyretin-like family.</text>
</comment>
<keyword evidence="6" id="KW-1185">Reference proteome</keyword>
<evidence type="ECO:0000256" key="4">
    <source>
        <dbReference type="ARBA" id="ARBA00022729"/>
    </source>
</evidence>
<dbReference type="GO" id="GO:0009986">
    <property type="term" value="C:cell surface"/>
    <property type="evidence" value="ECO:0007669"/>
    <property type="project" value="InterPro"/>
</dbReference>
<proteinExistence type="inferred from homology"/>
<evidence type="ECO:0000256" key="1">
    <source>
        <dbReference type="ARBA" id="ARBA00004613"/>
    </source>
</evidence>
<keyword evidence="5" id="KW-1133">Transmembrane helix</keyword>
<evidence type="ECO:0000313" key="7">
    <source>
        <dbReference type="WBParaSite" id="jg6822"/>
    </source>
</evidence>
<reference evidence="7" key="1">
    <citation type="submission" date="2022-11" db="UniProtKB">
        <authorList>
            <consortium name="WormBaseParasite"/>
        </authorList>
    </citation>
    <scope>IDENTIFICATION</scope>
</reference>
<dbReference type="AlphaFoldDB" id="A0A915EK74"/>
<dbReference type="PANTHER" id="PTHR21700">
    <property type="entry name" value="TRANSTHYRETIN-LIKE FAMILY PROTEIN-RELATED"/>
    <property type="match status" value="1"/>
</dbReference>
<evidence type="ECO:0000256" key="2">
    <source>
        <dbReference type="ARBA" id="ARBA00010112"/>
    </source>
</evidence>
<protein>
    <submittedName>
        <fullName evidence="7">Transthyretin-like family protein</fullName>
    </submittedName>
</protein>
<keyword evidence="3" id="KW-0964">Secreted</keyword>
<dbReference type="InterPro" id="IPR038479">
    <property type="entry name" value="Transthyretin-like_sf"/>
</dbReference>
<evidence type="ECO:0000256" key="3">
    <source>
        <dbReference type="ARBA" id="ARBA00022525"/>
    </source>
</evidence>
<dbReference type="GO" id="GO:0005576">
    <property type="term" value="C:extracellular region"/>
    <property type="evidence" value="ECO:0007669"/>
    <property type="project" value="UniProtKB-SubCell"/>
</dbReference>
<keyword evidence="4" id="KW-0732">Signal</keyword>
<dbReference type="InterPro" id="IPR001534">
    <property type="entry name" value="Transthyretin-like"/>
</dbReference>
<organism evidence="6 7">
    <name type="scientific">Ditylenchus dipsaci</name>
    <dbReference type="NCBI Taxonomy" id="166011"/>
    <lineage>
        <taxon>Eukaryota</taxon>
        <taxon>Metazoa</taxon>
        <taxon>Ecdysozoa</taxon>
        <taxon>Nematoda</taxon>
        <taxon>Chromadorea</taxon>
        <taxon>Rhabditida</taxon>
        <taxon>Tylenchina</taxon>
        <taxon>Tylenchomorpha</taxon>
        <taxon>Sphaerularioidea</taxon>
        <taxon>Anguinidae</taxon>
        <taxon>Anguininae</taxon>
        <taxon>Ditylenchus</taxon>
    </lineage>
</organism>
<dbReference type="Pfam" id="PF01060">
    <property type="entry name" value="TTR-52"/>
    <property type="match status" value="1"/>
</dbReference>
<dbReference type="WBParaSite" id="jg6822">
    <property type="protein sequence ID" value="jg6822"/>
    <property type="gene ID" value="jg6822"/>
</dbReference>
<dbReference type="Gene3D" id="2.60.40.3330">
    <property type="match status" value="1"/>
</dbReference>
<evidence type="ECO:0000313" key="6">
    <source>
        <dbReference type="Proteomes" id="UP000887574"/>
    </source>
</evidence>
<keyword evidence="5" id="KW-0472">Membrane</keyword>
<evidence type="ECO:0000256" key="5">
    <source>
        <dbReference type="SAM" id="Phobius"/>
    </source>
</evidence>
<accession>A0A915EK74</accession>
<dbReference type="PANTHER" id="PTHR21700:SF126">
    <property type="entry name" value="TRANSTHYRETIN-LIKE FAMILY PROTEIN"/>
    <property type="match status" value="1"/>
</dbReference>
<dbReference type="Proteomes" id="UP000887574">
    <property type="component" value="Unplaced"/>
</dbReference>
<keyword evidence="5" id="KW-0812">Transmembrane</keyword>